<dbReference type="InterPro" id="IPR019826">
    <property type="entry name" value="Carboxylesterase_B_AS"/>
</dbReference>
<sequence length="594" mass="66988">MPNGMLNALILALFLPTAGAAGHFIPGDYVVPQNTSTVTVDTKFGRVEGFKVIKQEYSANIFVGIPFAAKPIGELRLEKPEPVKPWKGTLEAKQWPLPCTPQCKKITKFFNYNAEDCLYLNIFTPSTPPPANELYPVAVWIHGGGFMFGDTQSYGYEGFAKNLVNKGIVVVSIQYRLGAFGWFSLGDPVAPGNLGLWDQRQALLFLHDVLKDFGGDKDRITVFGQSAGGASTGFLAVSPHSRDLFAQAYQISGSALLDWSNAASVVTSSKHLAELLNCPKTTHSKTLKNCVKSKTTEEILQASDKMGVNRNARNSLYYQAYKETDWIVDDYYKELAKAKPKPTIIGLTSKEAYLGTVRIKDSLAELFNKYHGVLRENQHLFTKQNLTDCIYQKIAPVADFGEYAEDAAKDLIEFYAESASEEDLQNPVYYFSQYSQLFTDFHYFVMGAKEALKKAKLGWPTYMYLFDWVNPKVADKLGFLDGAPHGMDLAYIMNAFLFEDFEFNEVDYKIKKIMVDGVVNFIKTGNPSSVEETWPQLPKTEAMDFPYKFLGTRQEKATNYFTPTLQFWKKFNDKYDFDITRGSYKQAEQIKDEF</sequence>
<dbReference type="PANTHER" id="PTHR44590:SF3">
    <property type="entry name" value="CARBOXYLESTERASE TYPE B DOMAIN-CONTAINING PROTEIN"/>
    <property type="match status" value="1"/>
</dbReference>
<dbReference type="PROSITE" id="PS00941">
    <property type="entry name" value="CARBOXYLESTERASE_B_2"/>
    <property type="match status" value="1"/>
</dbReference>
<keyword evidence="2" id="KW-0719">Serine esterase</keyword>
<evidence type="ECO:0000256" key="4">
    <source>
        <dbReference type="RuleBase" id="RU361235"/>
    </source>
</evidence>
<keyword evidence="6" id="KW-1185">Reference proteome</keyword>
<evidence type="ECO:0000256" key="3">
    <source>
        <dbReference type="ARBA" id="ARBA00022801"/>
    </source>
</evidence>
<proteinExistence type="inferred from homology"/>
<feature type="signal peptide" evidence="4">
    <location>
        <begin position="1"/>
        <end position="20"/>
    </location>
</feature>
<evidence type="ECO:0000256" key="1">
    <source>
        <dbReference type="ARBA" id="ARBA00005964"/>
    </source>
</evidence>
<dbReference type="PANTHER" id="PTHR44590">
    <property type="entry name" value="CARBOXYLIC ESTER HYDROLASE-RELATED"/>
    <property type="match status" value="1"/>
</dbReference>
<dbReference type="Gene3D" id="3.40.50.1820">
    <property type="entry name" value="alpha/beta hydrolase"/>
    <property type="match status" value="1"/>
</dbReference>
<evidence type="ECO:0000313" key="6">
    <source>
        <dbReference type="Proteomes" id="UP000492821"/>
    </source>
</evidence>
<evidence type="ECO:0000313" key="7">
    <source>
        <dbReference type="WBParaSite" id="Pan_g18075.t1"/>
    </source>
</evidence>
<dbReference type="Pfam" id="PF00135">
    <property type="entry name" value="COesterase"/>
    <property type="match status" value="1"/>
</dbReference>
<dbReference type="WBParaSite" id="Pan_g18075.t1">
    <property type="protein sequence ID" value="Pan_g18075.t1"/>
    <property type="gene ID" value="Pan_g18075"/>
</dbReference>
<evidence type="ECO:0000256" key="2">
    <source>
        <dbReference type="ARBA" id="ARBA00022487"/>
    </source>
</evidence>
<protein>
    <recommendedName>
        <fullName evidence="4">Carboxylic ester hydrolase</fullName>
        <ecNumber evidence="4">3.1.1.-</ecNumber>
    </recommendedName>
</protein>
<name>A0A7E4V9C5_PANRE</name>
<dbReference type="Proteomes" id="UP000492821">
    <property type="component" value="Unassembled WGS sequence"/>
</dbReference>
<feature type="domain" description="Carboxylesterase type B" evidence="5">
    <location>
        <begin position="38"/>
        <end position="568"/>
    </location>
</feature>
<feature type="chain" id="PRO_5029037188" description="Carboxylic ester hydrolase" evidence="4">
    <location>
        <begin position="21"/>
        <end position="594"/>
    </location>
</feature>
<dbReference type="GO" id="GO:0052689">
    <property type="term" value="F:carboxylic ester hydrolase activity"/>
    <property type="evidence" value="ECO:0007669"/>
    <property type="project" value="UniProtKB-KW"/>
</dbReference>
<dbReference type="InterPro" id="IPR019819">
    <property type="entry name" value="Carboxylesterase_B_CS"/>
</dbReference>
<dbReference type="SUPFAM" id="SSF53474">
    <property type="entry name" value="alpha/beta-Hydrolases"/>
    <property type="match status" value="1"/>
</dbReference>
<dbReference type="PROSITE" id="PS00122">
    <property type="entry name" value="CARBOXYLESTERASE_B_1"/>
    <property type="match status" value="1"/>
</dbReference>
<keyword evidence="4" id="KW-0732">Signal</keyword>
<dbReference type="EC" id="3.1.1.-" evidence="4"/>
<keyword evidence="3 4" id="KW-0378">Hydrolase</keyword>
<organism evidence="6 7">
    <name type="scientific">Panagrellus redivivus</name>
    <name type="common">Microworm</name>
    <dbReference type="NCBI Taxonomy" id="6233"/>
    <lineage>
        <taxon>Eukaryota</taxon>
        <taxon>Metazoa</taxon>
        <taxon>Ecdysozoa</taxon>
        <taxon>Nematoda</taxon>
        <taxon>Chromadorea</taxon>
        <taxon>Rhabditida</taxon>
        <taxon>Tylenchina</taxon>
        <taxon>Panagrolaimomorpha</taxon>
        <taxon>Panagrolaimoidea</taxon>
        <taxon>Panagrolaimidae</taxon>
        <taxon>Panagrellus</taxon>
    </lineage>
</organism>
<comment type="similarity">
    <text evidence="1 4">Belongs to the type-B carboxylesterase/lipase family.</text>
</comment>
<dbReference type="InterPro" id="IPR002018">
    <property type="entry name" value="CarbesteraseB"/>
</dbReference>
<evidence type="ECO:0000259" key="5">
    <source>
        <dbReference type="Pfam" id="PF00135"/>
    </source>
</evidence>
<reference evidence="6" key="1">
    <citation type="journal article" date="2013" name="Genetics">
        <title>The draft genome and transcriptome of Panagrellus redivivus are shaped by the harsh demands of a free-living lifestyle.</title>
        <authorList>
            <person name="Srinivasan J."/>
            <person name="Dillman A.R."/>
            <person name="Macchietto M.G."/>
            <person name="Heikkinen L."/>
            <person name="Lakso M."/>
            <person name="Fracchia K.M."/>
            <person name="Antoshechkin I."/>
            <person name="Mortazavi A."/>
            <person name="Wong G."/>
            <person name="Sternberg P.W."/>
        </authorList>
    </citation>
    <scope>NUCLEOTIDE SEQUENCE [LARGE SCALE GENOMIC DNA]</scope>
    <source>
        <strain evidence="6">MT8872</strain>
    </source>
</reference>
<accession>A0A7E4V9C5</accession>
<dbReference type="InterPro" id="IPR029058">
    <property type="entry name" value="AB_hydrolase_fold"/>
</dbReference>
<reference evidence="7" key="2">
    <citation type="submission" date="2020-10" db="UniProtKB">
        <authorList>
            <consortium name="WormBaseParasite"/>
        </authorList>
    </citation>
    <scope>IDENTIFICATION</scope>
</reference>
<dbReference type="AlphaFoldDB" id="A0A7E4V9C5"/>